<evidence type="ECO:0000313" key="2">
    <source>
        <dbReference type="Proteomes" id="UP001162480"/>
    </source>
</evidence>
<gene>
    <name evidence="1" type="ORF">OCTVUL_1B026494</name>
</gene>
<sequence length="92" mass="10166">MVIKHEDITATPVVEVEGDGLQVLGCFKTKEETMNDKELNHGSVIVDLFHASKSAGEIVRARKYAKSTVLRAVASLKKSHDVQRKPHSPRSN</sequence>
<reference evidence="1" key="1">
    <citation type="submission" date="2023-08" db="EMBL/GenBank/DDBJ databases">
        <authorList>
            <person name="Alioto T."/>
            <person name="Alioto T."/>
            <person name="Gomez Garrido J."/>
        </authorList>
    </citation>
    <scope>NUCLEOTIDE SEQUENCE</scope>
</reference>
<name>A0AA36ATE4_OCTVU</name>
<protein>
    <submittedName>
        <fullName evidence="1">Uncharacterized protein</fullName>
    </submittedName>
</protein>
<proteinExistence type="predicted"/>
<dbReference type="AlphaFoldDB" id="A0AA36ATE4"/>
<accession>A0AA36ATE4</accession>
<organism evidence="1 2">
    <name type="scientific">Octopus vulgaris</name>
    <name type="common">Common octopus</name>
    <dbReference type="NCBI Taxonomy" id="6645"/>
    <lineage>
        <taxon>Eukaryota</taxon>
        <taxon>Metazoa</taxon>
        <taxon>Spiralia</taxon>
        <taxon>Lophotrochozoa</taxon>
        <taxon>Mollusca</taxon>
        <taxon>Cephalopoda</taxon>
        <taxon>Coleoidea</taxon>
        <taxon>Octopodiformes</taxon>
        <taxon>Octopoda</taxon>
        <taxon>Incirrata</taxon>
        <taxon>Octopodidae</taxon>
        <taxon>Octopus</taxon>
    </lineage>
</organism>
<keyword evidence="2" id="KW-1185">Reference proteome</keyword>
<dbReference type="EMBL" id="OX597817">
    <property type="protein sequence ID" value="CAI9721764.1"/>
    <property type="molecule type" value="Genomic_DNA"/>
</dbReference>
<dbReference type="Proteomes" id="UP001162480">
    <property type="component" value="Chromosome 4"/>
</dbReference>
<evidence type="ECO:0000313" key="1">
    <source>
        <dbReference type="EMBL" id="CAI9721764.1"/>
    </source>
</evidence>